<evidence type="ECO:0000256" key="6">
    <source>
        <dbReference type="ARBA" id="ARBA00023125"/>
    </source>
</evidence>
<dbReference type="Pfam" id="PF02586">
    <property type="entry name" value="SRAP"/>
    <property type="match status" value="1"/>
</dbReference>
<dbReference type="EC" id="3.4.-.-" evidence="8"/>
<sequence>MCSHYQQPSIKLMQQYLKEDLHLPLADQDFSKSIYTESQHIFPKKESLLLLKSSSGKVGFMPKKWGYPNPFDEKKLIINARIEKMQYSNSMWRESFQKRRCIIIASQFFEAGYDTYLAENGKRYREKFSFKTKSAPLTFIAGIYEQDHFAMITTQPTTSYAQVHDRMPLILNAANLNNWFQYDISSILNDKSIELVKTPILD</sequence>
<keyword evidence="7" id="KW-0456">Lyase</keyword>
<organism evidence="9 10">
    <name type="scientific">Lactobacillus colini</name>
    <dbReference type="NCBI Taxonomy" id="1819254"/>
    <lineage>
        <taxon>Bacteria</taxon>
        <taxon>Bacillati</taxon>
        <taxon>Bacillota</taxon>
        <taxon>Bacilli</taxon>
        <taxon>Lactobacillales</taxon>
        <taxon>Lactobacillaceae</taxon>
        <taxon>Lactobacillus</taxon>
    </lineage>
</organism>
<dbReference type="RefSeq" id="WP_209686093.1">
    <property type="nucleotide sequence ID" value="NZ_JAGGLU010000002.1"/>
</dbReference>
<evidence type="ECO:0000256" key="3">
    <source>
        <dbReference type="ARBA" id="ARBA00022763"/>
    </source>
</evidence>
<evidence type="ECO:0000256" key="1">
    <source>
        <dbReference type="ARBA" id="ARBA00008136"/>
    </source>
</evidence>
<evidence type="ECO:0000313" key="10">
    <source>
        <dbReference type="Proteomes" id="UP001519292"/>
    </source>
</evidence>
<dbReference type="InterPro" id="IPR036590">
    <property type="entry name" value="SRAP-like"/>
</dbReference>
<comment type="caution">
    <text evidence="9">The sequence shown here is derived from an EMBL/GenBank/DDBJ whole genome shotgun (WGS) entry which is preliminary data.</text>
</comment>
<comment type="similarity">
    <text evidence="1 8">Belongs to the SOS response-associated peptidase family.</text>
</comment>
<keyword evidence="3" id="KW-0227">DNA damage</keyword>
<proteinExistence type="inferred from homology"/>
<evidence type="ECO:0000256" key="2">
    <source>
        <dbReference type="ARBA" id="ARBA00022670"/>
    </source>
</evidence>
<evidence type="ECO:0000313" key="9">
    <source>
        <dbReference type="EMBL" id="MBP2057349.1"/>
    </source>
</evidence>
<keyword evidence="10" id="KW-1185">Reference proteome</keyword>
<evidence type="ECO:0000256" key="7">
    <source>
        <dbReference type="ARBA" id="ARBA00023239"/>
    </source>
</evidence>
<dbReference type="Gene3D" id="3.90.1680.10">
    <property type="entry name" value="SOS response associated peptidase-like"/>
    <property type="match status" value="1"/>
</dbReference>
<evidence type="ECO:0000256" key="4">
    <source>
        <dbReference type="ARBA" id="ARBA00022801"/>
    </source>
</evidence>
<dbReference type="SUPFAM" id="SSF143081">
    <property type="entry name" value="BB1717-like"/>
    <property type="match status" value="1"/>
</dbReference>
<dbReference type="InterPro" id="IPR003738">
    <property type="entry name" value="SRAP"/>
</dbReference>
<dbReference type="PANTHER" id="PTHR13604:SF0">
    <property type="entry name" value="ABASIC SITE PROCESSING PROTEIN HMCES"/>
    <property type="match status" value="1"/>
</dbReference>
<evidence type="ECO:0000256" key="5">
    <source>
        <dbReference type="ARBA" id="ARBA00023124"/>
    </source>
</evidence>
<dbReference type="PANTHER" id="PTHR13604">
    <property type="entry name" value="DC12-RELATED"/>
    <property type="match status" value="1"/>
</dbReference>
<accession>A0ABS4MD66</accession>
<keyword evidence="4 8" id="KW-0378">Hydrolase</keyword>
<evidence type="ECO:0000256" key="8">
    <source>
        <dbReference type="RuleBase" id="RU364100"/>
    </source>
</evidence>
<keyword evidence="6" id="KW-0238">DNA-binding</keyword>
<keyword evidence="5" id="KW-0190">Covalent protein-DNA linkage</keyword>
<keyword evidence="2 8" id="KW-0645">Protease</keyword>
<protein>
    <recommendedName>
        <fullName evidence="8">Abasic site processing protein</fullName>
        <ecNumber evidence="8">3.4.-.-</ecNumber>
    </recommendedName>
</protein>
<dbReference type="Proteomes" id="UP001519292">
    <property type="component" value="Unassembled WGS sequence"/>
</dbReference>
<gene>
    <name evidence="9" type="ORF">J2Z60_000513</name>
</gene>
<dbReference type="EMBL" id="JAGGLU010000002">
    <property type="protein sequence ID" value="MBP2057349.1"/>
    <property type="molecule type" value="Genomic_DNA"/>
</dbReference>
<reference evidence="9 10" key="1">
    <citation type="submission" date="2021-03" db="EMBL/GenBank/DDBJ databases">
        <title>Genomic Encyclopedia of Type Strains, Phase IV (KMG-IV): sequencing the most valuable type-strain genomes for metagenomic binning, comparative biology and taxonomic classification.</title>
        <authorList>
            <person name="Goeker M."/>
        </authorList>
    </citation>
    <scope>NUCLEOTIDE SEQUENCE [LARGE SCALE GENOMIC DNA]</scope>
    <source>
        <strain evidence="9 10">DSM 101872</strain>
    </source>
</reference>
<name>A0ABS4MD66_9LACO</name>